<feature type="transmembrane region" description="Helical" evidence="11">
    <location>
        <begin position="508"/>
        <end position="528"/>
    </location>
</feature>
<evidence type="ECO:0000256" key="11">
    <source>
        <dbReference type="SAM" id="Phobius"/>
    </source>
</evidence>
<evidence type="ECO:0000313" key="13">
    <source>
        <dbReference type="EMBL" id="TRY79840.1"/>
    </source>
</evidence>
<gene>
    <name evidence="13" type="ORF">TCAL_02009</name>
</gene>
<comment type="caution">
    <text evidence="13">The sequence shown here is derived from an EMBL/GenBank/DDBJ whole genome shotgun (WGS) entry which is preliminary data.</text>
</comment>
<keyword evidence="5 11" id="KW-1133">Transmembrane helix</keyword>
<dbReference type="PRINTS" id="PR01097">
    <property type="entry name" value="TRNSRECEPTRP"/>
</dbReference>
<feature type="transmembrane region" description="Helical" evidence="11">
    <location>
        <begin position="341"/>
        <end position="360"/>
    </location>
</feature>
<keyword evidence="2" id="KW-0813">Transport</keyword>
<dbReference type="Pfam" id="PF08344">
    <property type="entry name" value="TRP_2"/>
    <property type="match status" value="1"/>
</dbReference>
<evidence type="ECO:0000259" key="12">
    <source>
        <dbReference type="SMART" id="SM01420"/>
    </source>
</evidence>
<dbReference type="AlphaFoldDB" id="A0A553PQ91"/>
<evidence type="ECO:0000313" key="14">
    <source>
        <dbReference type="Proteomes" id="UP000318571"/>
    </source>
</evidence>
<dbReference type="InterPro" id="IPR005821">
    <property type="entry name" value="Ion_trans_dom"/>
</dbReference>
<feature type="transmembrane region" description="Helical" evidence="11">
    <location>
        <begin position="394"/>
        <end position="413"/>
    </location>
</feature>
<dbReference type="EMBL" id="VCGU01000002">
    <property type="protein sequence ID" value="TRY79840.1"/>
    <property type="molecule type" value="Genomic_DNA"/>
</dbReference>
<dbReference type="GO" id="GO:0051480">
    <property type="term" value="P:regulation of cytosolic calcium ion concentration"/>
    <property type="evidence" value="ECO:0007669"/>
    <property type="project" value="TreeGrafter"/>
</dbReference>
<dbReference type="Gene3D" id="1.10.287.70">
    <property type="match status" value="1"/>
</dbReference>
<feature type="region of interest" description="Disordered" evidence="10">
    <location>
        <begin position="822"/>
        <end position="847"/>
    </location>
</feature>
<evidence type="ECO:0000256" key="6">
    <source>
        <dbReference type="ARBA" id="ARBA00023043"/>
    </source>
</evidence>
<dbReference type="OMA" id="VMESHIE"/>
<dbReference type="GO" id="GO:0005886">
    <property type="term" value="C:plasma membrane"/>
    <property type="evidence" value="ECO:0007669"/>
    <property type="project" value="TreeGrafter"/>
</dbReference>
<feature type="transmembrane region" description="Helical" evidence="11">
    <location>
        <begin position="548"/>
        <end position="573"/>
    </location>
</feature>
<accession>A0A553PQ91</accession>
<evidence type="ECO:0000256" key="4">
    <source>
        <dbReference type="ARBA" id="ARBA00022737"/>
    </source>
</evidence>
<dbReference type="Proteomes" id="UP000318571">
    <property type="component" value="Chromosome 6"/>
</dbReference>
<evidence type="ECO:0000256" key="1">
    <source>
        <dbReference type="ARBA" id="ARBA00004141"/>
    </source>
</evidence>
<keyword evidence="3 11" id="KW-0812">Transmembrane</keyword>
<feature type="domain" description="Transient receptor ion channel" evidence="12">
    <location>
        <begin position="191"/>
        <end position="254"/>
    </location>
</feature>
<evidence type="ECO:0000256" key="7">
    <source>
        <dbReference type="ARBA" id="ARBA00023065"/>
    </source>
</evidence>
<dbReference type="GO" id="GO:0015279">
    <property type="term" value="F:store-operated calcium channel activity"/>
    <property type="evidence" value="ECO:0007669"/>
    <property type="project" value="TreeGrafter"/>
</dbReference>
<keyword evidence="8 11" id="KW-0472">Membrane</keyword>
<keyword evidence="7" id="KW-0406">Ion transport</keyword>
<feature type="transmembrane region" description="Helical" evidence="11">
    <location>
        <begin position="461"/>
        <end position="480"/>
    </location>
</feature>
<keyword evidence="6" id="KW-0040">ANK repeat</keyword>
<dbReference type="InterPro" id="IPR002153">
    <property type="entry name" value="TRPC_channel"/>
</dbReference>
<proteinExistence type="predicted"/>
<dbReference type="OrthoDB" id="2373987at2759"/>
<dbReference type="GO" id="GO:0034703">
    <property type="term" value="C:cation channel complex"/>
    <property type="evidence" value="ECO:0007669"/>
    <property type="project" value="TreeGrafter"/>
</dbReference>
<dbReference type="STRING" id="6832.A0A553PQ91"/>
<reference evidence="13 14" key="1">
    <citation type="journal article" date="2018" name="Nat. Ecol. Evol.">
        <title>Genomic signatures of mitonuclear coevolution across populations of Tigriopus californicus.</title>
        <authorList>
            <person name="Barreto F.S."/>
            <person name="Watson E.T."/>
            <person name="Lima T.G."/>
            <person name="Willett C.S."/>
            <person name="Edmands S."/>
            <person name="Li W."/>
            <person name="Burton R.S."/>
        </authorList>
    </citation>
    <scope>NUCLEOTIDE SEQUENCE [LARGE SCALE GENOMIC DNA]</scope>
    <source>
        <strain evidence="13 14">San Diego</strain>
    </source>
</reference>
<evidence type="ECO:0000256" key="5">
    <source>
        <dbReference type="ARBA" id="ARBA00022989"/>
    </source>
</evidence>
<sequence length="904" mass="104222">MDGSIDGEEDGVTTKRFKRVRSRHVQKQRETSKLREMIFLRDLHFGFLPDDCETEFADCFEHIRNDATFAAKCFKLALLSRNEDLVRVLLDQLDITKDNFQKINSTFLEGLLLEAVELDDFESVQCILAWRDARGTQTGLTDVDKKLLKMQKKAQEVIVAAAVKGNYNIIKMLYGDGYKIFDRVGQDKDPFIYDTPGGMTQTDVMESHIERIRSFKAMASPAYMAMTYQKDPVEHCFDFTRKADLGMRKEPEFRSEYDLVRTKCRQFGVDILDSCRNSSEVEQVLAGSRFNGNKAYSVLYRALHEDQKEFVSHPYCQVLLHNKWLGGHDSDWTVKHGLLKALHIVVLIMFSPILCLLYILSPYRDHSQIQYPHNAPMRFLLWFIKLLDRPIHRYILDMTSYGLFLVFILLSVIHGIGDHKKRERTWYFNFSALWILAQFAKDMSILGQVLLGRIIMTKFRFFYALIMDILFLSAIGYKWYGYDSLKGITGGLLLDRTKVLPVNHPINIGANLYGVACCMAFLKVIFLFEIHHRFGPILFCIKNVFWDILSIVGSFLVTVFAFAVGLVSVFGIFNDDQTNFSDFTSATKTLFWIIFDPGKEEYADIEPTEVKGPPISGGLLKPLPIPGFNDHLFATLRPPSEDGDSLSHNFGIFIWGFYQVFVVLIMMNLLISLMTTTFAKIQRNADVEWKFTRASIWIHYYDDLNSIPAPLNIIPSVYSVRKVYLWICHRGRFMDDVKTWASSKLMAQESKRRLYDTLIERVFRSEEKKEDSRIGRSDIEALEKEISIDIADLRRDIRTLRRDLSLPTSKFLTPRDGYPTRKISSALTPRAKEKKVSEEDEEPMENQDQFKRFSGIHDFASIKVDNRPEVVEHLVQTLGLIGVSTDDIVSKTNASTLERHNSIV</sequence>
<feature type="transmembrane region" description="Helical" evidence="11">
    <location>
        <begin position="652"/>
        <end position="673"/>
    </location>
</feature>
<evidence type="ECO:0000256" key="8">
    <source>
        <dbReference type="ARBA" id="ARBA00023136"/>
    </source>
</evidence>
<keyword evidence="4" id="KW-0677">Repeat</keyword>
<dbReference type="GO" id="GO:0070679">
    <property type="term" value="F:inositol 1,4,5 trisphosphate binding"/>
    <property type="evidence" value="ECO:0007669"/>
    <property type="project" value="TreeGrafter"/>
</dbReference>
<keyword evidence="14" id="KW-1185">Reference proteome</keyword>
<name>A0A553PQ91_TIGCA</name>
<dbReference type="SMART" id="SM01420">
    <property type="entry name" value="TRP_2"/>
    <property type="match status" value="1"/>
</dbReference>
<keyword evidence="9" id="KW-0407">Ion channel</keyword>
<dbReference type="InterPro" id="IPR013555">
    <property type="entry name" value="TRP_dom"/>
</dbReference>
<evidence type="ECO:0000256" key="10">
    <source>
        <dbReference type="SAM" id="MobiDB-lite"/>
    </source>
</evidence>
<evidence type="ECO:0000256" key="3">
    <source>
        <dbReference type="ARBA" id="ARBA00022692"/>
    </source>
</evidence>
<dbReference type="Pfam" id="PF00520">
    <property type="entry name" value="Ion_trans"/>
    <property type="match status" value="1"/>
</dbReference>
<dbReference type="PANTHER" id="PTHR10117:SF54">
    <property type="entry name" value="TRANSIENT RECEPTOR POTENTIAL-GAMMA PROTEIN"/>
    <property type="match status" value="1"/>
</dbReference>
<comment type="subcellular location">
    <subcellularLocation>
        <location evidence="1">Membrane</location>
        <topology evidence="1">Multi-pass membrane protein</topology>
    </subcellularLocation>
</comment>
<evidence type="ECO:0000256" key="2">
    <source>
        <dbReference type="ARBA" id="ARBA00022448"/>
    </source>
</evidence>
<dbReference type="PANTHER" id="PTHR10117">
    <property type="entry name" value="TRANSIENT RECEPTOR POTENTIAL CHANNEL"/>
    <property type="match status" value="1"/>
</dbReference>
<evidence type="ECO:0000256" key="9">
    <source>
        <dbReference type="ARBA" id="ARBA00023303"/>
    </source>
</evidence>
<organism evidence="13 14">
    <name type="scientific">Tigriopus californicus</name>
    <name type="common">Marine copepod</name>
    <dbReference type="NCBI Taxonomy" id="6832"/>
    <lineage>
        <taxon>Eukaryota</taxon>
        <taxon>Metazoa</taxon>
        <taxon>Ecdysozoa</taxon>
        <taxon>Arthropoda</taxon>
        <taxon>Crustacea</taxon>
        <taxon>Multicrustacea</taxon>
        <taxon>Hexanauplia</taxon>
        <taxon>Copepoda</taxon>
        <taxon>Harpacticoida</taxon>
        <taxon>Harpacticidae</taxon>
        <taxon>Tigriopus</taxon>
    </lineage>
</organism>
<protein>
    <recommendedName>
        <fullName evidence="12">Transient receptor ion channel domain-containing protein</fullName>
    </recommendedName>
</protein>